<protein>
    <recommendedName>
        <fullName evidence="3">DUF3795 domain-containing protein</fullName>
    </recommendedName>
</protein>
<sequence length="137" mass="15523">MEKSDIIDSIACCGLICRLCHLAGDCDGCRNTASKCSNHSDHWGGCYQRKCCRGRGIKGCWECGDFPCDKEMFDVTTHDLKIRACVRCIKEDGPERFVEYVLGNEKNGIRYGFRKDYDGLGSEEEVLRLLRIGKKNQ</sequence>
<dbReference type="EMBL" id="AP011532">
    <property type="protein sequence ID" value="BAI61123.1"/>
    <property type="molecule type" value="Genomic_DNA"/>
</dbReference>
<reference evidence="1 2" key="2">
    <citation type="journal article" date="2008" name="Int. J. Syst. Evol. Microbiol.">
        <title>Methanocella paludicola gen. nov., sp. nov., a methane-producing archaeon, the first isolate of the lineage 'Rice Cluster I', and proposal of the new archaeal order Methanocellales ord. nov.</title>
        <authorList>
            <person name="Sakai S."/>
            <person name="Imachi H."/>
            <person name="Hanada S."/>
            <person name="Ohashi A."/>
            <person name="Harada H."/>
            <person name="Kamagata Y."/>
        </authorList>
    </citation>
    <scope>NUCLEOTIDE SEQUENCE [LARGE SCALE GENOMIC DNA]</scope>
    <source>
        <strain evidence="2">DSM 17711 / JCM 13418 / NBRC 101707 / SANAE</strain>
    </source>
</reference>
<reference evidence="2" key="3">
    <citation type="journal article" date="2011" name="PLoS ONE">
        <title>Genome sequence of a mesophilic hydrogenotrophic methanogen Methanocella paludicola, the first cultivated representative of the order Methanocellales.</title>
        <authorList>
            <person name="Sakai S."/>
            <person name="Takaki Y."/>
            <person name="Shimamura S."/>
            <person name="Sekine M."/>
            <person name="Tajima T."/>
            <person name="Kosugi H."/>
            <person name="Ichikawa N."/>
            <person name="Tasumi E."/>
            <person name="Hiraki A.T."/>
            <person name="Shimizu A."/>
            <person name="Kato Y."/>
            <person name="Nishiko R."/>
            <person name="Mori K."/>
            <person name="Fujita N."/>
            <person name="Imachi H."/>
            <person name="Takai K."/>
        </authorList>
    </citation>
    <scope>NUCLEOTIDE SEQUENCE [LARGE SCALE GENOMIC DNA]</scope>
    <source>
        <strain evidence="2">DSM 17711 / JCM 13418 / NBRC 101707 / SANAE</strain>
    </source>
</reference>
<proteinExistence type="predicted"/>
<evidence type="ECO:0000313" key="1">
    <source>
        <dbReference type="EMBL" id="BAI61123.1"/>
    </source>
</evidence>
<reference evidence="1 2" key="1">
    <citation type="journal article" date="2007" name="Appl. Environ. Microbiol.">
        <title>Isolation of key methanogens for global methane emission from rice paddy fields: a novel isolate affiliated with the clone cluster rice cluster I.</title>
        <authorList>
            <person name="Sakai S."/>
            <person name="Imachi H."/>
            <person name="Sekiguchi Y."/>
            <person name="Ohashi A."/>
            <person name="Harada H."/>
            <person name="Kamagata Y."/>
        </authorList>
    </citation>
    <scope>NUCLEOTIDE SEQUENCE [LARGE SCALE GENOMIC DNA]</scope>
    <source>
        <strain evidence="2">DSM 17711 / JCM 13418 / NBRC 101707 / SANAE</strain>
    </source>
</reference>
<dbReference type="AlphaFoldDB" id="D1YXF1"/>
<evidence type="ECO:0008006" key="3">
    <source>
        <dbReference type="Google" id="ProtNLM"/>
    </source>
</evidence>
<dbReference type="KEGG" id="mpd:MCP_1051"/>
<accession>D1YXF1</accession>
<name>D1YXF1_METPS</name>
<dbReference type="GeneID" id="8681064"/>
<organism evidence="1 2">
    <name type="scientific">Methanocella paludicola (strain DSM 17711 / JCM 13418 / NBRC 101707 / SANAE)</name>
    <dbReference type="NCBI Taxonomy" id="304371"/>
    <lineage>
        <taxon>Archaea</taxon>
        <taxon>Methanobacteriati</taxon>
        <taxon>Methanobacteriota</taxon>
        <taxon>Stenosarchaea group</taxon>
        <taxon>Methanomicrobia</taxon>
        <taxon>Methanocellales</taxon>
        <taxon>Methanocellaceae</taxon>
        <taxon>Methanocella</taxon>
    </lineage>
</organism>
<dbReference type="InterPro" id="IPR024227">
    <property type="entry name" value="DUF3795"/>
</dbReference>
<dbReference type="Pfam" id="PF12675">
    <property type="entry name" value="DUF3795"/>
    <property type="match status" value="1"/>
</dbReference>
<dbReference type="InParanoid" id="D1YXF1"/>
<gene>
    <name evidence="1" type="ordered locus">MCP_1051</name>
</gene>
<dbReference type="RefSeq" id="WP_012899802.1">
    <property type="nucleotide sequence ID" value="NC_013665.1"/>
</dbReference>
<dbReference type="eggNOG" id="arCOG03572">
    <property type="taxonomic scope" value="Archaea"/>
</dbReference>
<keyword evidence="2" id="KW-1185">Reference proteome</keyword>
<dbReference type="OrthoDB" id="69214at2157"/>
<evidence type="ECO:0000313" key="2">
    <source>
        <dbReference type="Proteomes" id="UP000001882"/>
    </source>
</evidence>
<dbReference type="Proteomes" id="UP000001882">
    <property type="component" value="Chromosome"/>
</dbReference>